<dbReference type="Proteomes" id="UP000321790">
    <property type="component" value="Unassembled WGS sequence"/>
</dbReference>
<proteinExistence type="predicted"/>
<dbReference type="PANTHER" id="PTHR17985">
    <property type="entry name" value="SER/THR-RICH PROTEIN T10 IN DGCR REGION"/>
    <property type="match status" value="1"/>
</dbReference>
<comment type="caution">
    <text evidence="1">The sequence shown here is derived from an EMBL/GenBank/DDBJ whole genome shotgun (WGS) entry which is preliminary data.</text>
</comment>
<organism evidence="1 2">
    <name type="scientific">Seonamhaeicola algicola</name>
    <dbReference type="NCBI Taxonomy" id="1719036"/>
    <lineage>
        <taxon>Bacteria</taxon>
        <taxon>Pseudomonadati</taxon>
        <taxon>Bacteroidota</taxon>
        <taxon>Flavobacteriia</taxon>
        <taxon>Flavobacteriales</taxon>
        <taxon>Flavobacteriaceae</taxon>
    </lineage>
</organism>
<reference evidence="2" key="1">
    <citation type="submission" date="2019-08" db="EMBL/GenBank/DDBJ databases">
        <title>Seonamhaeicola sediminis sp. nov., isolated from marine sediment.</title>
        <authorList>
            <person name="Cao W.R."/>
        </authorList>
    </citation>
    <scope>NUCLEOTIDE SEQUENCE [LARGE SCALE GENOMIC DNA]</scope>
    <source>
        <strain evidence="2">Gy8</strain>
    </source>
</reference>
<gene>
    <name evidence="1" type="ORF">FUA26_13250</name>
</gene>
<accession>A0A5C7AKU1</accession>
<dbReference type="InterPro" id="IPR008551">
    <property type="entry name" value="TANGO2"/>
</dbReference>
<dbReference type="Pfam" id="PF05742">
    <property type="entry name" value="TANGO2"/>
    <property type="match status" value="1"/>
</dbReference>
<protein>
    <submittedName>
        <fullName evidence="1">NRDE family protein</fullName>
    </submittedName>
</protein>
<evidence type="ECO:0000313" key="2">
    <source>
        <dbReference type="Proteomes" id="UP000321790"/>
    </source>
</evidence>
<dbReference type="OrthoDB" id="4380123at2"/>
<dbReference type="AlphaFoldDB" id="A0A5C7AKU1"/>
<keyword evidence="2" id="KW-1185">Reference proteome</keyword>
<dbReference type="RefSeq" id="WP_147137047.1">
    <property type="nucleotide sequence ID" value="NZ_VOSC01000030.1"/>
</dbReference>
<evidence type="ECO:0000313" key="1">
    <source>
        <dbReference type="EMBL" id="TXE07185.1"/>
    </source>
</evidence>
<name>A0A5C7AKU1_9FLAO</name>
<sequence>MCTVTIIPTSNSNFVLTSNRDEAPNRTSLTPEFYNVEGVKTLFPKDEQSGGTWVGVSQKHRVVCVLNGAFKPHLRNPQYRKSRGLVAKDLMIADDIESTIESYDFTDIEPFTIVIADWNTDLAFFELIWDGNQKHFTNLPLAPKIWSSSTLYNDVMKAERHMWFDNFIKTHALTADNLLEFHNEAGKNKPNYGVVMDRGFVKTTSITQIEKQGSTLHMAYENIHDKTVANQIFNLPQTVNE</sequence>
<dbReference type="PANTHER" id="PTHR17985:SF8">
    <property type="entry name" value="TRANSPORT AND GOLGI ORGANIZATION PROTEIN 2 HOMOLOG"/>
    <property type="match status" value="1"/>
</dbReference>
<dbReference type="EMBL" id="VOSC01000030">
    <property type="protein sequence ID" value="TXE07185.1"/>
    <property type="molecule type" value="Genomic_DNA"/>
</dbReference>